<dbReference type="PRINTS" id="PR00722">
    <property type="entry name" value="CHYMOTRYPSIN"/>
</dbReference>
<keyword evidence="9" id="KW-1185">Reference proteome</keyword>
<dbReference type="EnsemblMetazoa" id="ASIC012213-RA">
    <property type="protein sequence ID" value="ASIC012213-PA"/>
    <property type="gene ID" value="ASIC012213"/>
</dbReference>
<sequence>MANGRPSVVSRQYNTPLPTVEMNFLYSSMLVLLGVSLGYASLIAHSRVAEGEEAKRGQFPYQVALTLKRQTVCGGVMVHERFFLTAAHCFFKGETPVPVEELNVFYGSEKLFFGGKYNRVKTVHFHEEYDHGFKYDLALVEVKRKFEFSFTAKPVAFGVETFGESQPATVSGYGRATVEGNMVFRLKYAELTSLSDAECREATGDNYYEGVFCMDTTAGAGLCMGDYGGPAVANQTLVGVGSYTVGGNCGEGQPDVFVDVGHFSSWVQSKLEPETEE</sequence>
<dbReference type="Pfam" id="PF00089">
    <property type="entry name" value="Trypsin"/>
    <property type="match status" value="1"/>
</dbReference>
<dbReference type="InterPro" id="IPR001314">
    <property type="entry name" value="Peptidase_S1A"/>
</dbReference>
<dbReference type="CDD" id="cd00190">
    <property type="entry name" value="Tryp_SPc"/>
    <property type="match status" value="1"/>
</dbReference>
<dbReference type="Gene3D" id="2.40.10.10">
    <property type="entry name" value="Trypsin-like serine proteases"/>
    <property type="match status" value="1"/>
</dbReference>
<evidence type="ECO:0000256" key="4">
    <source>
        <dbReference type="ARBA" id="ARBA00023157"/>
    </source>
</evidence>
<dbReference type="FunFam" id="2.40.10.10:FF:000068">
    <property type="entry name" value="transmembrane protease serine 2"/>
    <property type="match status" value="1"/>
</dbReference>
<organism evidence="7">
    <name type="scientific">Anopheles sinensis</name>
    <name type="common">Mosquito</name>
    <dbReference type="NCBI Taxonomy" id="74873"/>
    <lineage>
        <taxon>Eukaryota</taxon>
        <taxon>Metazoa</taxon>
        <taxon>Ecdysozoa</taxon>
        <taxon>Arthropoda</taxon>
        <taxon>Hexapoda</taxon>
        <taxon>Insecta</taxon>
        <taxon>Pterygota</taxon>
        <taxon>Neoptera</taxon>
        <taxon>Endopterygota</taxon>
        <taxon>Diptera</taxon>
        <taxon>Nematocera</taxon>
        <taxon>Culicoidea</taxon>
        <taxon>Culicidae</taxon>
        <taxon>Anophelinae</taxon>
        <taxon>Anopheles</taxon>
    </lineage>
</organism>
<dbReference type="InterPro" id="IPR009003">
    <property type="entry name" value="Peptidase_S1_PA"/>
</dbReference>
<dbReference type="InterPro" id="IPR018114">
    <property type="entry name" value="TRYPSIN_HIS"/>
</dbReference>
<evidence type="ECO:0000256" key="3">
    <source>
        <dbReference type="ARBA" id="ARBA00022825"/>
    </source>
</evidence>
<dbReference type="InterPro" id="IPR001254">
    <property type="entry name" value="Trypsin_dom"/>
</dbReference>
<evidence type="ECO:0000256" key="5">
    <source>
        <dbReference type="ARBA" id="ARBA00024195"/>
    </source>
</evidence>
<dbReference type="InterPro" id="IPR050430">
    <property type="entry name" value="Peptidase_S1"/>
</dbReference>
<dbReference type="AlphaFoldDB" id="A0A084W2I6"/>
<dbReference type="Proteomes" id="UP000030765">
    <property type="component" value="Unassembled WGS sequence"/>
</dbReference>
<dbReference type="SMART" id="SM00020">
    <property type="entry name" value="Tryp_SPc"/>
    <property type="match status" value="1"/>
</dbReference>
<dbReference type="STRING" id="74873.A0A084W2I6"/>
<evidence type="ECO:0000256" key="2">
    <source>
        <dbReference type="ARBA" id="ARBA00022801"/>
    </source>
</evidence>
<accession>A0A084W2I6</accession>
<dbReference type="PROSITE" id="PS00134">
    <property type="entry name" value="TRYPSIN_HIS"/>
    <property type="match status" value="1"/>
</dbReference>
<dbReference type="SUPFAM" id="SSF50494">
    <property type="entry name" value="Trypsin-like serine proteases"/>
    <property type="match status" value="1"/>
</dbReference>
<dbReference type="OMA" id="DNDQVLC"/>
<dbReference type="OrthoDB" id="60866at2759"/>
<dbReference type="EMBL" id="KE525275">
    <property type="protein sequence ID" value="KFB44430.1"/>
    <property type="molecule type" value="Genomic_DNA"/>
</dbReference>
<dbReference type="GO" id="GO:0004252">
    <property type="term" value="F:serine-type endopeptidase activity"/>
    <property type="evidence" value="ECO:0007669"/>
    <property type="project" value="InterPro"/>
</dbReference>
<evidence type="ECO:0000313" key="9">
    <source>
        <dbReference type="Proteomes" id="UP000030765"/>
    </source>
</evidence>
<dbReference type="PANTHER" id="PTHR24276:SF98">
    <property type="entry name" value="FI18310P1-RELATED"/>
    <property type="match status" value="1"/>
</dbReference>
<protein>
    <submittedName>
        <fullName evidence="7">AGAP005310-PA-like protein</fullName>
    </submittedName>
</protein>
<gene>
    <name evidence="7" type="ORF">ZHAS_00012213</name>
</gene>
<feature type="domain" description="Peptidase S1" evidence="6">
    <location>
        <begin position="48"/>
        <end position="272"/>
    </location>
</feature>
<keyword evidence="1" id="KW-0645">Protease</keyword>
<reference evidence="7 9" key="1">
    <citation type="journal article" date="2014" name="BMC Genomics">
        <title>Genome sequence of Anopheles sinensis provides insight into genetics basis of mosquito competence for malaria parasites.</title>
        <authorList>
            <person name="Zhou D."/>
            <person name="Zhang D."/>
            <person name="Ding G."/>
            <person name="Shi L."/>
            <person name="Hou Q."/>
            <person name="Ye Y."/>
            <person name="Xu Y."/>
            <person name="Zhou H."/>
            <person name="Xiong C."/>
            <person name="Li S."/>
            <person name="Yu J."/>
            <person name="Hong S."/>
            <person name="Yu X."/>
            <person name="Zou P."/>
            <person name="Chen C."/>
            <person name="Chang X."/>
            <person name="Wang W."/>
            <person name="Lv Y."/>
            <person name="Sun Y."/>
            <person name="Ma L."/>
            <person name="Shen B."/>
            <person name="Zhu C."/>
        </authorList>
    </citation>
    <scope>NUCLEOTIDE SEQUENCE [LARGE SCALE GENOMIC DNA]</scope>
</reference>
<proteinExistence type="inferred from homology"/>
<comment type="similarity">
    <text evidence="5">Belongs to the peptidase S1 family. CLIP subfamily.</text>
</comment>
<dbReference type="GO" id="GO:0006508">
    <property type="term" value="P:proteolysis"/>
    <property type="evidence" value="ECO:0007669"/>
    <property type="project" value="UniProtKB-KW"/>
</dbReference>
<dbReference type="EMBL" id="ATLV01019621">
    <property type="status" value="NOT_ANNOTATED_CDS"/>
    <property type="molecule type" value="Genomic_DNA"/>
</dbReference>
<keyword evidence="3" id="KW-0720">Serine protease</keyword>
<evidence type="ECO:0000259" key="6">
    <source>
        <dbReference type="PROSITE" id="PS50240"/>
    </source>
</evidence>
<keyword evidence="2" id="KW-0378">Hydrolase</keyword>
<dbReference type="VEuPathDB" id="VectorBase:ASIS018470"/>
<evidence type="ECO:0000313" key="7">
    <source>
        <dbReference type="EMBL" id="KFB44430.1"/>
    </source>
</evidence>
<dbReference type="InterPro" id="IPR043504">
    <property type="entry name" value="Peptidase_S1_PA_chymotrypsin"/>
</dbReference>
<keyword evidence="4" id="KW-1015">Disulfide bond</keyword>
<dbReference type="PANTHER" id="PTHR24276">
    <property type="entry name" value="POLYSERASE-RELATED"/>
    <property type="match status" value="1"/>
</dbReference>
<reference evidence="8" key="2">
    <citation type="submission" date="2020-05" db="UniProtKB">
        <authorList>
            <consortium name="EnsemblMetazoa"/>
        </authorList>
    </citation>
    <scope>IDENTIFICATION</scope>
</reference>
<dbReference type="VEuPathDB" id="VectorBase:ASIC012213"/>
<name>A0A084W2I6_ANOSI</name>
<evidence type="ECO:0000313" key="8">
    <source>
        <dbReference type="EnsemblMetazoa" id="ASIC012213-PA"/>
    </source>
</evidence>
<evidence type="ECO:0000256" key="1">
    <source>
        <dbReference type="ARBA" id="ARBA00022670"/>
    </source>
</evidence>
<dbReference type="PROSITE" id="PS50240">
    <property type="entry name" value="TRYPSIN_DOM"/>
    <property type="match status" value="1"/>
</dbReference>